<dbReference type="PROSITE" id="PS00973">
    <property type="entry name" value="USP_2"/>
    <property type="match status" value="1"/>
</dbReference>
<sequence>MRTSNCQENNEEVNKNPQSEFNVDHQSEQQENIPETINNNNTSSNSIVSISSIEAESTSDKLSSDSATEKNQLCEGFICYCAKNKSSCCVNGLSEIPSSNNGPLNSNTLFDILKEAEPIRPVNIKPVEETTNDSDSDIEIIEDTDQFPKPIVRSTQDKTEIPPIKTYQSVKAANLGLKRPLSAQPASSSSSSRPKRFRVAKENRDYCESESAKPEVKVTTRKRGLSAPQSTRESKNIRLEDPKSDSTPIPSSSTSVADQPSSKFEKRKPNLRILNHNKELQDDMSMYDYRFADPQLPSSTSYFAPSTKSPAIVAEEQQNSSNATTQNILDSNKTIATLCNIGNSCYLNSVVYTLRFAPLFLHKLHHLIEDMATIYIKLNPTKHKSSSLGRNVSLWQGHSGRSWSSKDLASLGSITGNDSVPRNNRLIVTEKLHELYTNLHKNESTLNTEPFHAGTFLQAIQEVCSIFEGNQQQDAHECLMCILDSIRETCNTLATAIIENPEQLLAEYGLGSLIEESRSDEVLQQQSMHQQLQQVSSGGSSSSKGLKGLLSRKSKRKKSDDENPVATNSTSPTEKSSIPESPCKNRDDPGNGPTQSSEIMCEENGDTNSSNATSPTSTIDTKLNMKNAILKALAGDNDVNDKQKMKENVCKLFGLNFFCEDFEGVTVSSIKCLTCEHVKTLKEKMIDISVPITGHENPESMNNPQSFFQNSCITKEYFRGENKYRCENCFGYTEAIRSINYEILPRLLVIHLKRFSGGMEKINSYIPTPFTLKCFCNSCINLPDEEKLHIYKLYSVITHVGATMSVGHYVAYTCALDIQNEYRICTNDRTKIVSLFQKENSTCDTNASSQSGSNPSLATSNGGSDKNQTGKSLKRFFFGPKKASSSNDLKSNSFKSNVNGLVNKVVTNGIEKLNLGINNTTGRVLGNSNGTSTNICQGQKCCGIKESKLVSNNNGSFISYVNGGGAGTHLNGSINGSHPEMDTLIPPTATKPSSSDLSIASSNSSANNQMDDDATVTSTTTTSNIGKSSNNYFSSVNNITQDHWYMCDDDKIKVMQQQQFEEHLSPTRKNMITPYLLFYARFDAHPQL</sequence>
<accession>A0A336MAG2</accession>
<dbReference type="InterPro" id="IPR018200">
    <property type="entry name" value="USP_CS"/>
</dbReference>
<evidence type="ECO:0000313" key="4">
    <source>
        <dbReference type="EMBL" id="SSX25357.1"/>
    </source>
</evidence>
<dbReference type="PROSITE" id="PS50235">
    <property type="entry name" value="USP_3"/>
    <property type="match status" value="1"/>
</dbReference>
<feature type="compositionally biased region" description="Low complexity" evidence="2">
    <location>
        <begin position="31"/>
        <end position="44"/>
    </location>
</feature>
<feature type="compositionally biased region" description="Low complexity" evidence="2">
    <location>
        <begin position="993"/>
        <end position="1022"/>
    </location>
</feature>
<dbReference type="GO" id="GO:0004843">
    <property type="term" value="F:cysteine-type deubiquitinase activity"/>
    <property type="evidence" value="ECO:0007669"/>
    <property type="project" value="InterPro"/>
</dbReference>
<feature type="domain" description="USP" evidence="3">
    <location>
        <begin position="336"/>
        <end position="1082"/>
    </location>
</feature>
<dbReference type="EMBL" id="UFQT01000564">
    <property type="protein sequence ID" value="SSX25357.1"/>
    <property type="molecule type" value="Genomic_DNA"/>
</dbReference>
<proteinExistence type="inferred from homology"/>
<feature type="region of interest" description="Disordered" evidence="2">
    <location>
        <begin position="843"/>
        <end position="870"/>
    </location>
</feature>
<reference evidence="4" key="1">
    <citation type="submission" date="2018-07" db="EMBL/GenBank/DDBJ databases">
        <authorList>
            <person name="Quirk P.G."/>
            <person name="Krulwich T.A."/>
        </authorList>
    </citation>
    <scope>NUCLEOTIDE SEQUENCE</scope>
</reference>
<name>A0A336MAG2_CULSO</name>
<dbReference type="GO" id="GO:0005829">
    <property type="term" value="C:cytosol"/>
    <property type="evidence" value="ECO:0007669"/>
    <property type="project" value="TreeGrafter"/>
</dbReference>
<dbReference type="GO" id="GO:0016579">
    <property type="term" value="P:protein deubiquitination"/>
    <property type="evidence" value="ECO:0007669"/>
    <property type="project" value="InterPro"/>
</dbReference>
<dbReference type="InterPro" id="IPR001394">
    <property type="entry name" value="Peptidase_C19_UCH"/>
</dbReference>
<feature type="compositionally biased region" description="Polar residues" evidence="2">
    <location>
        <begin position="565"/>
        <end position="579"/>
    </location>
</feature>
<feature type="compositionally biased region" description="Basic and acidic residues" evidence="2">
    <location>
        <begin position="232"/>
        <end position="244"/>
    </location>
</feature>
<dbReference type="Pfam" id="PF00443">
    <property type="entry name" value="UCH"/>
    <property type="match status" value="1"/>
</dbReference>
<dbReference type="GO" id="GO:0005634">
    <property type="term" value="C:nucleus"/>
    <property type="evidence" value="ECO:0007669"/>
    <property type="project" value="TreeGrafter"/>
</dbReference>
<feature type="compositionally biased region" description="Low complexity" evidence="2">
    <location>
        <begin position="607"/>
        <end position="618"/>
    </location>
</feature>
<gene>
    <name evidence="4" type="primary">CSON012241</name>
</gene>
<evidence type="ECO:0000256" key="2">
    <source>
        <dbReference type="SAM" id="MobiDB-lite"/>
    </source>
</evidence>
<feature type="region of interest" description="Disordered" evidence="2">
    <location>
        <begin position="1"/>
        <end position="44"/>
    </location>
</feature>
<dbReference type="InterPro" id="IPR038765">
    <property type="entry name" value="Papain-like_cys_pep_sf"/>
</dbReference>
<dbReference type="OMA" id="MNTTCHG"/>
<comment type="similarity">
    <text evidence="1">Belongs to the peptidase C19 family.</text>
</comment>
<protein>
    <submittedName>
        <fullName evidence="4">CSON012241 protein</fullName>
    </submittedName>
</protein>
<dbReference type="PANTHER" id="PTHR24006">
    <property type="entry name" value="UBIQUITIN CARBOXYL-TERMINAL HYDROLASE"/>
    <property type="match status" value="1"/>
</dbReference>
<feature type="region of interest" description="Disordered" evidence="2">
    <location>
        <begin position="520"/>
        <end position="619"/>
    </location>
</feature>
<feature type="compositionally biased region" description="Basic and acidic residues" evidence="2">
    <location>
        <begin position="199"/>
        <end position="218"/>
    </location>
</feature>
<organism evidence="4">
    <name type="scientific">Culicoides sonorensis</name>
    <name type="common">Biting midge</name>
    <dbReference type="NCBI Taxonomy" id="179676"/>
    <lineage>
        <taxon>Eukaryota</taxon>
        <taxon>Metazoa</taxon>
        <taxon>Ecdysozoa</taxon>
        <taxon>Arthropoda</taxon>
        <taxon>Hexapoda</taxon>
        <taxon>Insecta</taxon>
        <taxon>Pterygota</taxon>
        <taxon>Neoptera</taxon>
        <taxon>Endopterygota</taxon>
        <taxon>Diptera</taxon>
        <taxon>Nematocera</taxon>
        <taxon>Chironomoidea</taxon>
        <taxon>Ceratopogonidae</taxon>
        <taxon>Ceratopogoninae</taxon>
        <taxon>Culicoides</taxon>
        <taxon>Monoculicoides</taxon>
    </lineage>
</organism>
<feature type="region of interest" description="Disordered" evidence="2">
    <location>
        <begin position="973"/>
        <end position="1022"/>
    </location>
</feature>
<dbReference type="InterPro" id="IPR028889">
    <property type="entry name" value="USP"/>
</dbReference>
<dbReference type="PANTHER" id="PTHR24006:SF905">
    <property type="entry name" value="UBIQUITIN CARBOXYL-TERMINAL HYDROLASE 1"/>
    <property type="match status" value="1"/>
</dbReference>
<dbReference type="AlphaFoldDB" id="A0A336MAG2"/>
<feature type="compositionally biased region" description="Low complexity" evidence="2">
    <location>
        <begin position="522"/>
        <end position="549"/>
    </location>
</feature>
<feature type="region of interest" description="Disordered" evidence="2">
    <location>
        <begin position="180"/>
        <end position="274"/>
    </location>
</feature>
<evidence type="ECO:0000259" key="3">
    <source>
        <dbReference type="PROSITE" id="PS50235"/>
    </source>
</evidence>
<feature type="region of interest" description="Disordered" evidence="2">
    <location>
        <begin position="145"/>
        <end position="165"/>
    </location>
</feature>
<evidence type="ECO:0000256" key="1">
    <source>
        <dbReference type="ARBA" id="ARBA00009085"/>
    </source>
</evidence>
<dbReference type="VEuPathDB" id="VectorBase:CSON012241"/>
<feature type="compositionally biased region" description="Low complexity" evidence="2">
    <location>
        <begin position="245"/>
        <end position="255"/>
    </location>
</feature>
<dbReference type="InterPro" id="IPR050164">
    <property type="entry name" value="Peptidase_C19"/>
</dbReference>
<dbReference type="SUPFAM" id="SSF54001">
    <property type="entry name" value="Cysteine proteinases"/>
    <property type="match status" value="1"/>
</dbReference>
<dbReference type="Gene3D" id="3.90.70.10">
    <property type="entry name" value="Cysteine proteinases"/>
    <property type="match status" value="1"/>
</dbReference>